<keyword evidence="1 2" id="KW-0732">Signal</keyword>
<dbReference type="Pfam" id="PF13531">
    <property type="entry name" value="SBP_bac_11"/>
    <property type="match status" value="1"/>
</dbReference>
<evidence type="ECO:0000256" key="1">
    <source>
        <dbReference type="ARBA" id="ARBA00022729"/>
    </source>
</evidence>
<dbReference type="EMBL" id="PYMB01000001">
    <property type="protein sequence ID" value="PSW15687.1"/>
    <property type="molecule type" value="Genomic_DNA"/>
</dbReference>
<accession>A0A2T3NJI8</accession>
<proteinExistence type="predicted"/>
<evidence type="ECO:0000313" key="4">
    <source>
        <dbReference type="Proteomes" id="UP000241346"/>
    </source>
</evidence>
<gene>
    <name evidence="3" type="ORF">C9J01_01320</name>
</gene>
<organism evidence="3 4">
    <name type="scientific">Photobacterium rosenbergii</name>
    <dbReference type="NCBI Taxonomy" id="294936"/>
    <lineage>
        <taxon>Bacteria</taxon>
        <taxon>Pseudomonadati</taxon>
        <taxon>Pseudomonadota</taxon>
        <taxon>Gammaproteobacteria</taxon>
        <taxon>Vibrionales</taxon>
        <taxon>Vibrionaceae</taxon>
        <taxon>Photobacterium</taxon>
    </lineage>
</organism>
<feature type="signal peptide" evidence="2">
    <location>
        <begin position="1"/>
        <end position="20"/>
    </location>
</feature>
<evidence type="ECO:0000313" key="3">
    <source>
        <dbReference type="EMBL" id="PSW15687.1"/>
    </source>
</evidence>
<name>A0A2T3NJI8_9GAMM</name>
<dbReference type="SUPFAM" id="SSF53850">
    <property type="entry name" value="Periplasmic binding protein-like II"/>
    <property type="match status" value="1"/>
</dbReference>
<dbReference type="PANTHER" id="PTHR30006">
    <property type="entry name" value="THIAMINE-BINDING PERIPLASMIC PROTEIN-RELATED"/>
    <property type="match status" value="1"/>
</dbReference>
<dbReference type="Gene3D" id="3.40.190.10">
    <property type="entry name" value="Periplasmic binding protein-like II"/>
    <property type="match status" value="2"/>
</dbReference>
<evidence type="ECO:0000256" key="2">
    <source>
        <dbReference type="SAM" id="SignalP"/>
    </source>
</evidence>
<dbReference type="OrthoDB" id="8673316at2"/>
<dbReference type="RefSeq" id="WP_107296305.1">
    <property type="nucleotide sequence ID" value="NZ_PYMB01000001.1"/>
</dbReference>
<reference evidence="3 4" key="1">
    <citation type="submission" date="2018-03" db="EMBL/GenBank/DDBJ databases">
        <title>Whole genome sequencing of Histamine producing bacteria.</title>
        <authorList>
            <person name="Butler K."/>
        </authorList>
    </citation>
    <scope>NUCLEOTIDE SEQUENCE [LARGE SCALE GENOMIC DNA]</scope>
    <source>
        <strain evidence="3 4">DSM 19138</strain>
    </source>
</reference>
<dbReference type="AlphaFoldDB" id="A0A2T3NJI8"/>
<feature type="chain" id="PRO_5015717219" evidence="2">
    <location>
        <begin position="21"/>
        <end position="369"/>
    </location>
</feature>
<dbReference type="Proteomes" id="UP000241346">
    <property type="component" value="Unassembled WGS sequence"/>
</dbReference>
<comment type="caution">
    <text evidence="3">The sequence shown here is derived from an EMBL/GenBank/DDBJ whole genome shotgun (WGS) entry which is preliminary data.</text>
</comment>
<sequence length="369" mass="39972">MKTTTLAATLALTLAGAVQAADNNDFDLNALIEAARQEAPITVYAPSGKIVETAKNFTEKYGVQATGNKVSSSAQVEMLIREYRASNIRGDVVITGDASATMAQLVPMGVVESWVSPVVAESIPENAKNPLIVYGDPAVWTYNSEVHDTCPISNIWELTDENWQRKVAIPDPLNKAAYLDWFNQLAAHHDDAVAEAYEVHYGKPLETNEASATAAWVKALAQNSPLPTDSDSAVGDAVGAPGQKDTFMGLMSTAKFRDVASGKVHLSICEGLEPFVGWSTPGYGVMSTKTESPNAAKLFLHFLMTEEGISNQTVDGKVSGNQAIAPHPKEASGVQKLYTHILQYNAETGLDDFDHRQDWADLWRINFTR</sequence>
<protein>
    <submittedName>
        <fullName evidence="3">ABC transporter substrate-binding protein</fullName>
    </submittedName>
</protein>